<organism evidence="3 4">
    <name type="scientific">Trichoderma longibrachiatum ATCC 18648</name>
    <dbReference type="NCBI Taxonomy" id="983965"/>
    <lineage>
        <taxon>Eukaryota</taxon>
        <taxon>Fungi</taxon>
        <taxon>Dikarya</taxon>
        <taxon>Ascomycota</taxon>
        <taxon>Pezizomycotina</taxon>
        <taxon>Sordariomycetes</taxon>
        <taxon>Hypocreomycetidae</taxon>
        <taxon>Hypocreales</taxon>
        <taxon>Hypocreaceae</taxon>
        <taxon>Trichoderma</taxon>
    </lineage>
</organism>
<keyword evidence="4" id="KW-1185">Reference proteome</keyword>
<accession>A0A2T4CIF9</accession>
<feature type="compositionally biased region" description="Basic and acidic residues" evidence="1">
    <location>
        <begin position="109"/>
        <end position="121"/>
    </location>
</feature>
<feature type="chain" id="PRO_5015512297" description="Secreted protein" evidence="2">
    <location>
        <begin position="21"/>
        <end position="176"/>
    </location>
</feature>
<evidence type="ECO:0000313" key="4">
    <source>
        <dbReference type="Proteomes" id="UP000240760"/>
    </source>
</evidence>
<dbReference type="AlphaFoldDB" id="A0A2T4CIF9"/>
<name>A0A2T4CIF9_TRILO</name>
<keyword evidence="2" id="KW-0732">Signal</keyword>
<evidence type="ECO:0008006" key="5">
    <source>
        <dbReference type="Google" id="ProtNLM"/>
    </source>
</evidence>
<evidence type="ECO:0000256" key="2">
    <source>
        <dbReference type="SAM" id="SignalP"/>
    </source>
</evidence>
<feature type="region of interest" description="Disordered" evidence="1">
    <location>
        <begin position="86"/>
        <end position="176"/>
    </location>
</feature>
<sequence length="176" mass="18949">MGWPMLGVCYLYLLRTGAAALQTEGAVSHLIEPEQKGGKDGEILPLSSSTSCLTPARTQTSTHESCSHLREWDLCSPVRRCDFVGRHPSSHHTAGHRPFGNSGRGRASPLDDREAGGENRGNKVISFKGQGSAIPAEADELPERPSAPPSRAGHMHTIRTKRLIGVGDDARRGPPR</sequence>
<evidence type="ECO:0000256" key="1">
    <source>
        <dbReference type="SAM" id="MobiDB-lite"/>
    </source>
</evidence>
<gene>
    <name evidence="3" type="ORF">M440DRAFT_82431</name>
</gene>
<reference evidence="3 4" key="1">
    <citation type="submission" date="2016-07" db="EMBL/GenBank/DDBJ databases">
        <title>Multiple horizontal gene transfer events from other fungi enriched the ability of initially mycotrophic Trichoderma (Ascomycota) to feed on dead plant biomass.</title>
        <authorList>
            <consortium name="DOE Joint Genome Institute"/>
            <person name="Aerts A."/>
            <person name="Atanasova L."/>
            <person name="Chenthamara K."/>
            <person name="Zhang J."/>
            <person name="Grujic M."/>
            <person name="Henrissat B."/>
            <person name="Kuo A."/>
            <person name="Salamov A."/>
            <person name="Lipzen A."/>
            <person name="Labutti K."/>
            <person name="Barry K."/>
            <person name="Miao Y."/>
            <person name="Rahimi M.J."/>
            <person name="Shen Q."/>
            <person name="Grigoriev I.V."/>
            <person name="Kubicek C.P."/>
            <person name="Druzhinina I.S."/>
        </authorList>
    </citation>
    <scope>NUCLEOTIDE SEQUENCE [LARGE SCALE GENOMIC DNA]</scope>
    <source>
        <strain evidence="3 4">ATCC 18648</strain>
    </source>
</reference>
<feature type="compositionally biased region" description="Basic residues" evidence="1">
    <location>
        <begin position="153"/>
        <end position="162"/>
    </location>
</feature>
<dbReference type="EMBL" id="KZ679126">
    <property type="protein sequence ID" value="PTB81340.1"/>
    <property type="molecule type" value="Genomic_DNA"/>
</dbReference>
<evidence type="ECO:0000313" key="3">
    <source>
        <dbReference type="EMBL" id="PTB81340.1"/>
    </source>
</evidence>
<proteinExistence type="predicted"/>
<feature type="signal peptide" evidence="2">
    <location>
        <begin position="1"/>
        <end position="20"/>
    </location>
</feature>
<protein>
    <recommendedName>
        <fullName evidence="5">Secreted protein</fullName>
    </recommendedName>
</protein>
<dbReference type="Proteomes" id="UP000240760">
    <property type="component" value="Unassembled WGS sequence"/>
</dbReference>